<evidence type="ECO:0000256" key="1">
    <source>
        <dbReference type="SAM" id="Coils"/>
    </source>
</evidence>
<protein>
    <submittedName>
        <fullName evidence="3">Uncharacterized protein</fullName>
    </submittedName>
</protein>
<dbReference type="EMBL" id="FTNV01000001">
    <property type="protein sequence ID" value="SIR99628.1"/>
    <property type="molecule type" value="Genomic_DNA"/>
</dbReference>
<proteinExistence type="predicted"/>
<keyword evidence="2" id="KW-0472">Membrane</keyword>
<keyword evidence="2" id="KW-0812">Transmembrane</keyword>
<dbReference type="Proteomes" id="UP000186019">
    <property type="component" value="Unassembled WGS sequence"/>
</dbReference>
<accession>A0A1N7FGR7</accession>
<dbReference type="AlphaFoldDB" id="A0A1N7FGR7"/>
<name>A0A1N7FGR7_9RHOB</name>
<reference evidence="3 4" key="1">
    <citation type="submission" date="2017-01" db="EMBL/GenBank/DDBJ databases">
        <authorList>
            <person name="Mah S.A."/>
            <person name="Swanson W.J."/>
            <person name="Moy G.W."/>
            <person name="Vacquier V.D."/>
        </authorList>
    </citation>
    <scope>NUCLEOTIDE SEQUENCE [LARGE SCALE GENOMIC DNA]</scope>
    <source>
        <strain evidence="3 4">DSM 29590</strain>
    </source>
</reference>
<dbReference type="STRING" id="573024.SAMN05216208_1100"/>
<feature type="transmembrane region" description="Helical" evidence="2">
    <location>
        <begin position="191"/>
        <end position="209"/>
    </location>
</feature>
<sequence>MRAAYGLDGAETAMRVAFPEMEAFKAVADRQALVGKSVADALSPYQNAAGRIFEKHREIAESLRRAVDGYPFHNFDFDRLKTDLTFSKEFQAAAERLTAANTSVFKGIDLDGLGADLTFGKEFQAAAERLTAANASAFKGIDLDLSVNIGDLLARSIDVQEALLVEQRAFYEEQREAAEVAKAEARFSRRMAYVAALISVLSLLFMIALEIEERWRGTDAAERAEDRAEIVQMRKAIETVGEQLAEMQKVEEERAEREDAEAAREAKADAELAAIMRDIADGLRDAEEDTDDD</sequence>
<evidence type="ECO:0000256" key="2">
    <source>
        <dbReference type="SAM" id="Phobius"/>
    </source>
</evidence>
<keyword evidence="2" id="KW-1133">Transmembrane helix</keyword>
<evidence type="ECO:0000313" key="4">
    <source>
        <dbReference type="Proteomes" id="UP000186019"/>
    </source>
</evidence>
<evidence type="ECO:0000313" key="3">
    <source>
        <dbReference type="EMBL" id="SIR99628.1"/>
    </source>
</evidence>
<feature type="coiled-coil region" evidence="1">
    <location>
        <begin position="233"/>
        <end position="270"/>
    </location>
</feature>
<keyword evidence="1" id="KW-0175">Coiled coil</keyword>
<gene>
    <name evidence="3" type="ORF">SAMN05421666_1036</name>
</gene>
<organism evidence="3 4">
    <name type="scientific">Roseovarius nanhaiticus</name>
    <dbReference type="NCBI Taxonomy" id="573024"/>
    <lineage>
        <taxon>Bacteria</taxon>
        <taxon>Pseudomonadati</taxon>
        <taxon>Pseudomonadota</taxon>
        <taxon>Alphaproteobacteria</taxon>
        <taxon>Rhodobacterales</taxon>
        <taxon>Roseobacteraceae</taxon>
        <taxon>Roseovarius</taxon>
    </lineage>
</organism>
<keyword evidence="4" id="KW-1185">Reference proteome</keyword>